<evidence type="ECO:0000259" key="2">
    <source>
        <dbReference type="Pfam" id="PF01965"/>
    </source>
</evidence>
<dbReference type="SUPFAM" id="SSF52317">
    <property type="entry name" value="Class I glutamine amidotransferase-like"/>
    <property type="match status" value="1"/>
</dbReference>
<keyword evidence="3" id="KW-0378">Hydrolase</keyword>
<dbReference type="InterPro" id="IPR002818">
    <property type="entry name" value="DJ-1/PfpI"/>
</dbReference>
<accession>A0A1H6R5D9</accession>
<dbReference type="InterPro" id="IPR006286">
    <property type="entry name" value="C56_PfpI-like"/>
</dbReference>
<dbReference type="GO" id="GO:0008233">
    <property type="term" value="F:peptidase activity"/>
    <property type="evidence" value="ECO:0007669"/>
    <property type="project" value="UniProtKB-KW"/>
</dbReference>
<feature type="domain" description="DJ-1/PfpI" evidence="2">
    <location>
        <begin position="12"/>
        <end position="178"/>
    </location>
</feature>
<dbReference type="AlphaFoldDB" id="A0A1H6R5D9"/>
<proteinExistence type="inferred from homology"/>
<evidence type="ECO:0000256" key="1">
    <source>
        <dbReference type="ARBA" id="ARBA00008542"/>
    </source>
</evidence>
<reference evidence="3 4" key="1">
    <citation type="submission" date="2016-10" db="EMBL/GenBank/DDBJ databases">
        <authorList>
            <person name="de Groot N.N."/>
        </authorList>
    </citation>
    <scope>NUCLEOTIDE SEQUENCE [LARGE SCALE GENOMIC DNA]</scope>
    <source>
        <strain evidence="3 4">DSM 26515</strain>
    </source>
</reference>
<name>A0A1H6R5D9_9GAMM</name>
<dbReference type="Gene3D" id="3.40.50.880">
    <property type="match status" value="1"/>
</dbReference>
<dbReference type="OrthoDB" id="9792284at2"/>
<dbReference type="PANTHER" id="PTHR42733:SF12">
    <property type="entry name" value="PROTEINASE"/>
    <property type="match status" value="1"/>
</dbReference>
<evidence type="ECO:0000313" key="4">
    <source>
        <dbReference type="Proteomes" id="UP000199420"/>
    </source>
</evidence>
<dbReference type="NCBIfam" id="TIGR01382">
    <property type="entry name" value="PfpI"/>
    <property type="match status" value="1"/>
</dbReference>
<dbReference type="Proteomes" id="UP000199420">
    <property type="component" value="Unassembled WGS sequence"/>
</dbReference>
<evidence type="ECO:0000313" key="3">
    <source>
        <dbReference type="EMBL" id="SEI51059.1"/>
    </source>
</evidence>
<dbReference type="CDD" id="cd03134">
    <property type="entry name" value="GATase1_PfpI_like"/>
    <property type="match status" value="1"/>
</dbReference>
<sequence length="182" mass="19316">MSPSKKLTGRAIAVLATDGFEYSELTEPKRLLEEAGAEVQVIAPGDAREIKGWKGGDWAGSVPVDMKLEDADAADFDALVLPGGVINPDKLRTQPAAVELVKAFASAGKTVAAICHGPWTLINAGQVDGRKVTSWPSLRQDLENAGAKWEDREVVRDGNLITSRKPDDIPAFADAVIEALAA</sequence>
<dbReference type="STRING" id="529704.SAMN02927913_0938"/>
<comment type="similarity">
    <text evidence="1">Belongs to the peptidase C56 family.</text>
</comment>
<gene>
    <name evidence="3" type="ORF">SAMN04487997_1023</name>
</gene>
<protein>
    <submittedName>
        <fullName evidence="3">Protease I</fullName>
    </submittedName>
</protein>
<dbReference type="PANTHER" id="PTHR42733">
    <property type="entry name" value="DJ-1 PROTEIN"/>
    <property type="match status" value="1"/>
</dbReference>
<dbReference type="PROSITE" id="PS51276">
    <property type="entry name" value="PEPTIDASE_C56_PFPI"/>
    <property type="match status" value="1"/>
</dbReference>
<dbReference type="RefSeq" id="WP_091334124.1">
    <property type="nucleotide sequence ID" value="NZ_FNYC01000001.1"/>
</dbReference>
<organism evidence="3 4">
    <name type="scientific">Frateuria terrea</name>
    <dbReference type="NCBI Taxonomy" id="529704"/>
    <lineage>
        <taxon>Bacteria</taxon>
        <taxon>Pseudomonadati</taxon>
        <taxon>Pseudomonadota</taxon>
        <taxon>Gammaproteobacteria</taxon>
        <taxon>Lysobacterales</taxon>
        <taxon>Rhodanobacteraceae</taxon>
        <taxon>Frateuria</taxon>
    </lineage>
</organism>
<dbReference type="GO" id="GO:0006508">
    <property type="term" value="P:proteolysis"/>
    <property type="evidence" value="ECO:0007669"/>
    <property type="project" value="UniProtKB-KW"/>
</dbReference>
<dbReference type="EMBL" id="FNYC01000001">
    <property type="protein sequence ID" value="SEI51059.1"/>
    <property type="molecule type" value="Genomic_DNA"/>
</dbReference>
<dbReference type="Pfam" id="PF01965">
    <property type="entry name" value="DJ-1_PfpI"/>
    <property type="match status" value="1"/>
</dbReference>
<dbReference type="InterPro" id="IPR029062">
    <property type="entry name" value="Class_I_gatase-like"/>
</dbReference>
<keyword evidence="4" id="KW-1185">Reference proteome</keyword>
<keyword evidence="3" id="KW-0645">Protease</keyword>